<evidence type="ECO:0000313" key="8">
    <source>
        <dbReference type="EMBL" id="HIU26480.1"/>
    </source>
</evidence>
<comment type="similarity">
    <text evidence="6">Belongs to the ABC-4 integral membrane protein family.</text>
</comment>
<feature type="transmembrane region" description="Helical" evidence="6">
    <location>
        <begin position="20"/>
        <end position="39"/>
    </location>
</feature>
<reference evidence="8" key="1">
    <citation type="submission" date="2020-10" db="EMBL/GenBank/DDBJ databases">
        <authorList>
            <person name="Gilroy R."/>
        </authorList>
    </citation>
    <scope>NUCLEOTIDE SEQUENCE</scope>
    <source>
        <strain evidence="8">ChiHcec3-6078</strain>
    </source>
</reference>
<keyword evidence="4 6" id="KW-1133">Transmembrane helix</keyword>
<keyword evidence="6" id="KW-0813">Transport</keyword>
<feature type="transmembrane region" description="Helical" evidence="6">
    <location>
        <begin position="239"/>
        <end position="263"/>
    </location>
</feature>
<dbReference type="PANTHER" id="PTHR46795:SF3">
    <property type="entry name" value="ABC TRANSPORTER PERMEASE"/>
    <property type="match status" value="1"/>
</dbReference>
<feature type="transmembrane region" description="Helical" evidence="6">
    <location>
        <begin position="154"/>
        <end position="176"/>
    </location>
</feature>
<keyword evidence="3 6" id="KW-0812">Transmembrane</keyword>
<dbReference type="Proteomes" id="UP000824090">
    <property type="component" value="Unassembled WGS sequence"/>
</dbReference>
<keyword evidence="5 6" id="KW-0472">Membrane</keyword>
<keyword evidence="2 6" id="KW-1003">Cell membrane</keyword>
<dbReference type="GO" id="GO:0055085">
    <property type="term" value="P:transmembrane transport"/>
    <property type="evidence" value="ECO:0007669"/>
    <property type="project" value="UniProtKB-UniRule"/>
</dbReference>
<evidence type="ECO:0000259" key="7">
    <source>
        <dbReference type="Pfam" id="PF02687"/>
    </source>
</evidence>
<evidence type="ECO:0000256" key="4">
    <source>
        <dbReference type="ARBA" id="ARBA00022989"/>
    </source>
</evidence>
<evidence type="ECO:0000313" key="9">
    <source>
        <dbReference type="Proteomes" id="UP000824090"/>
    </source>
</evidence>
<gene>
    <name evidence="8" type="ORF">IAC50_08320</name>
</gene>
<feature type="transmembrane region" description="Helical" evidence="6">
    <location>
        <begin position="59"/>
        <end position="82"/>
    </location>
</feature>
<evidence type="ECO:0000256" key="1">
    <source>
        <dbReference type="ARBA" id="ARBA00004651"/>
    </source>
</evidence>
<evidence type="ECO:0000256" key="3">
    <source>
        <dbReference type="ARBA" id="ARBA00022692"/>
    </source>
</evidence>
<sequence>MWMFAKLAGRNVRRQLGNYLIYFITVSLTVALMFAMNNVTYSDQLADKAETMGNVSQGILGVTIAGAVITAFVLGYATSFMLKLRKREFGTYLTLGMTRRNLLSIFLTETMIMCLIALGTGIALGMFIYQGMMFLIMRLMEVEIEMADYSPEGLLLTVVLVCAMFILASAASALYLKRVKIYDLIHGDRVVDKQVKHPAAWLAAGIVSLGGMVASFVIFKEAVDSVMTGSTSGMGIFGSMALMSVSIVMMHIAAARSVTAFMLKNRRFCSRGTNTFTLRQLSGKMRANSVMAGLLSFLIAFAVIGADVSFTQKVSEEMSIDTYYPFDVTLMEDVYNTEESGEEEGSPITPEEGKRIIERYSPVKEEIPYTIYDTGEGYLHSFTPWTGEGYEGLTDTVIKESEYNRLREAKGYDPVDLEGGFLIGSEDASIRNSDFSGALLELGGKTYEYRGMADNWFDIFWIYFVAVVPDEAAEGLEVAGNCISYDLVKDRYDAEALEEELFYEVTVREGDMEYSQTVNDYRIREAARISRNSFSAIFVVAAIYIGIVFVFMAMAMLALKTLSGISDDRRRYRVLFQLGAGEREQRKTLFRQIFSFFFLPFAVPLLSSIPAAWLCAYMIKQAGLAEGTGFIYVISAIVVAVMIIIYALYFLATYMIARRNVVYSEG</sequence>
<evidence type="ECO:0000256" key="5">
    <source>
        <dbReference type="ARBA" id="ARBA00023136"/>
    </source>
</evidence>
<feature type="transmembrane region" description="Helical" evidence="6">
    <location>
        <begin position="289"/>
        <end position="310"/>
    </location>
</feature>
<feature type="transmembrane region" description="Helical" evidence="6">
    <location>
        <begin position="102"/>
        <end position="129"/>
    </location>
</feature>
<dbReference type="GO" id="GO:0005886">
    <property type="term" value="C:plasma membrane"/>
    <property type="evidence" value="ECO:0007669"/>
    <property type="project" value="UniProtKB-SubCell"/>
</dbReference>
<dbReference type="PIRSF" id="PIRSF018968">
    <property type="entry name" value="ABC_permease_BceB"/>
    <property type="match status" value="1"/>
</dbReference>
<evidence type="ECO:0000256" key="6">
    <source>
        <dbReference type="PIRNR" id="PIRNR018968"/>
    </source>
</evidence>
<comment type="caution">
    <text evidence="8">The sequence shown here is derived from an EMBL/GenBank/DDBJ whole genome shotgun (WGS) entry which is preliminary data.</text>
</comment>
<dbReference type="InterPro" id="IPR052536">
    <property type="entry name" value="ABC-4_Integral_Memb_Prot"/>
</dbReference>
<feature type="transmembrane region" description="Helical" evidence="6">
    <location>
        <begin position="199"/>
        <end position="219"/>
    </location>
</feature>
<evidence type="ECO:0000256" key="2">
    <source>
        <dbReference type="ARBA" id="ARBA00022475"/>
    </source>
</evidence>
<accession>A0A9D1L6Z0</accession>
<reference evidence="8" key="2">
    <citation type="journal article" date="2021" name="PeerJ">
        <title>Extensive microbial diversity within the chicken gut microbiome revealed by metagenomics and culture.</title>
        <authorList>
            <person name="Gilroy R."/>
            <person name="Ravi A."/>
            <person name="Getino M."/>
            <person name="Pursley I."/>
            <person name="Horton D.L."/>
            <person name="Alikhan N.F."/>
            <person name="Baker D."/>
            <person name="Gharbi K."/>
            <person name="Hall N."/>
            <person name="Watson M."/>
            <person name="Adriaenssens E.M."/>
            <person name="Foster-Nyarko E."/>
            <person name="Jarju S."/>
            <person name="Secka A."/>
            <person name="Antonio M."/>
            <person name="Oren A."/>
            <person name="Chaudhuri R.R."/>
            <person name="La Ragione R."/>
            <person name="Hildebrand F."/>
            <person name="Pallen M.J."/>
        </authorList>
    </citation>
    <scope>NUCLEOTIDE SEQUENCE</scope>
    <source>
        <strain evidence="8">ChiHcec3-6078</strain>
    </source>
</reference>
<dbReference type="InterPro" id="IPR027022">
    <property type="entry name" value="ABC_permease_BceB-typ"/>
</dbReference>
<protein>
    <submittedName>
        <fullName evidence="8">ABC transporter permease</fullName>
    </submittedName>
</protein>
<name>A0A9D1L6Z0_9FIRM</name>
<dbReference type="InterPro" id="IPR003838">
    <property type="entry name" value="ABC3_permease_C"/>
</dbReference>
<proteinExistence type="inferred from homology"/>
<comment type="subcellular location">
    <subcellularLocation>
        <location evidence="1 6">Cell membrane</location>
        <topology evidence="1 6">Multi-pass membrane protein</topology>
    </subcellularLocation>
</comment>
<feature type="transmembrane region" description="Helical" evidence="6">
    <location>
        <begin position="631"/>
        <end position="651"/>
    </location>
</feature>
<organism evidence="8 9">
    <name type="scientific">Candidatus Allocopromorpha excrementigallinarum</name>
    <dbReference type="NCBI Taxonomy" id="2840742"/>
    <lineage>
        <taxon>Bacteria</taxon>
        <taxon>Bacillati</taxon>
        <taxon>Bacillota</taxon>
        <taxon>Clostridia</taxon>
        <taxon>Eubacteriales</taxon>
        <taxon>Eubacteriaceae</taxon>
        <taxon>Eubacteriaceae incertae sedis</taxon>
        <taxon>Candidatus Allocopromorpha</taxon>
    </lineage>
</organism>
<dbReference type="EMBL" id="DVMP01000153">
    <property type="protein sequence ID" value="HIU26480.1"/>
    <property type="molecule type" value="Genomic_DNA"/>
</dbReference>
<dbReference type="AlphaFoldDB" id="A0A9D1L6Z0"/>
<feature type="domain" description="ABC3 transporter permease C-terminal" evidence="7">
    <location>
        <begin position="64"/>
        <end position="178"/>
    </location>
</feature>
<dbReference type="PROSITE" id="PS00978">
    <property type="entry name" value="FAD_G3PDH_2"/>
    <property type="match status" value="1"/>
</dbReference>
<dbReference type="Pfam" id="PF02687">
    <property type="entry name" value="FtsX"/>
    <property type="match status" value="1"/>
</dbReference>
<feature type="transmembrane region" description="Helical" evidence="6">
    <location>
        <begin position="534"/>
        <end position="559"/>
    </location>
</feature>
<dbReference type="PANTHER" id="PTHR46795">
    <property type="entry name" value="ABC TRANSPORTER PERMEASE-RELATED-RELATED"/>
    <property type="match status" value="1"/>
</dbReference>
<feature type="transmembrane region" description="Helical" evidence="6">
    <location>
        <begin position="593"/>
        <end position="619"/>
    </location>
</feature>